<evidence type="ECO:0000256" key="2">
    <source>
        <dbReference type="ARBA" id="ARBA00010671"/>
    </source>
</evidence>
<feature type="domain" description="Orn/Lys/Arg decarboxylases family 1 pyridoxal-P attachment site" evidence="6">
    <location>
        <begin position="9"/>
        <end position="372"/>
    </location>
</feature>
<proteinExistence type="inferred from homology"/>
<evidence type="ECO:0000256" key="1">
    <source>
        <dbReference type="ARBA" id="ARBA00001933"/>
    </source>
</evidence>
<dbReference type="InterPro" id="IPR052357">
    <property type="entry name" value="Orn_Lys_Arg_decarboxylase-I"/>
</dbReference>
<keyword evidence="4" id="KW-0663">Pyridoxal phosphate</keyword>
<evidence type="ECO:0000313" key="9">
    <source>
        <dbReference type="Proteomes" id="UP000811545"/>
    </source>
</evidence>
<feature type="domain" description="Orn/Lys/Arg decarboxylase C-terminal" evidence="7">
    <location>
        <begin position="410"/>
        <end position="475"/>
    </location>
</feature>
<dbReference type="EMBL" id="QLTW01000162">
    <property type="protein sequence ID" value="MBT9145754.1"/>
    <property type="molecule type" value="Genomic_DNA"/>
</dbReference>
<dbReference type="Proteomes" id="UP000811545">
    <property type="component" value="Unassembled WGS sequence"/>
</dbReference>
<keyword evidence="3" id="KW-0210">Decarboxylase</keyword>
<evidence type="ECO:0000256" key="3">
    <source>
        <dbReference type="ARBA" id="ARBA00022793"/>
    </source>
</evidence>
<evidence type="ECO:0000256" key="5">
    <source>
        <dbReference type="ARBA" id="ARBA00023239"/>
    </source>
</evidence>
<evidence type="ECO:0000259" key="7">
    <source>
        <dbReference type="Pfam" id="PF03711"/>
    </source>
</evidence>
<accession>A0A9E2F1S1</accession>
<dbReference type="InterPro" id="IPR036633">
    <property type="entry name" value="Prn/Lys/Arg_de-COase_C_sf"/>
</dbReference>
<dbReference type="SUPFAM" id="SSF53383">
    <property type="entry name" value="PLP-dependent transferases"/>
    <property type="match status" value="1"/>
</dbReference>
<dbReference type="Gene3D" id="3.40.640.10">
    <property type="entry name" value="Type I PLP-dependent aspartate aminotransferase-like (Major domain)"/>
    <property type="match status" value="1"/>
</dbReference>
<gene>
    <name evidence="8" type="primary">speA</name>
    <name evidence="8" type="ORF">DDT42_01631</name>
</gene>
<protein>
    <submittedName>
        <fullName evidence="8">Arginine decarboxylase</fullName>
        <ecNumber evidence="8">4.1.1.19</ecNumber>
    </submittedName>
</protein>
<evidence type="ECO:0000256" key="4">
    <source>
        <dbReference type="ARBA" id="ARBA00022898"/>
    </source>
</evidence>
<name>A0A9E2F1S1_PSYF1</name>
<sequence>MHKPDQSRTPYIDGLIKYVQENRLPFHMPGHKQGQGIHPLLKSILGDKVFPYDLTEVDGVANLNSPTGILKEAQDLAADLYKVDQTFFLINGSTVGNQAAMLTMANRGEKVLVTRNAHRSVYGALALGGLIPTYLQPLYDQNLGMITFPLPQQLEDALKKDTSIKGVILTSPNYYGFSTYIKEFIDITHRYNLPILVDEAHGAHYPFHPQLPPSAIEYGADLVLHSTHKTLSSFTQSSLLHLKKGKIDAYKLNSYLNILESSSPSCLLLMSLDAARMQMATQGYELLSQAIACAEWLRNEINSISGLQVYTNEKAKTSKAIADMDPTKLTIMVNGIGLNGYEADKILGRELKIEPELADHKKVLLFITIGEDLSRMKEVKKAFEILATRYRNTTKPITYPHPPPLPPQELTPEEALKSSSESVELLSSLGRVSAQMVTPYPPGLPVISYGERITLEVIEYIQEFLEVGAEVHGLNGEDHNPKIRVVS</sequence>
<keyword evidence="5 8" id="KW-0456">Lyase</keyword>
<dbReference type="PANTHER" id="PTHR43277">
    <property type="entry name" value="ARGININE DECARBOXYLASE"/>
    <property type="match status" value="1"/>
</dbReference>
<evidence type="ECO:0000313" key="8">
    <source>
        <dbReference type="EMBL" id="MBT9145754.1"/>
    </source>
</evidence>
<dbReference type="Pfam" id="PF03711">
    <property type="entry name" value="OKR_DC_1_C"/>
    <property type="match status" value="1"/>
</dbReference>
<dbReference type="AlphaFoldDB" id="A0A9E2F1S1"/>
<evidence type="ECO:0000259" key="6">
    <source>
        <dbReference type="Pfam" id="PF01276"/>
    </source>
</evidence>
<dbReference type="PANTHER" id="PTHR43277:SF4">
    <property type="entry name" value="ARGININE DECARBOXYLASE"/>
    <property type="match status" value="1"/>
</dbReference>
<organism evidence="8 9">
    <name type="scientific">Psychracetigena formicireducens</name>
    <dbReference type="NCBI Taxonomy" id="2986056"/>
    <lineage>
        <taxon>Bacteria</taxon>
        <taxon>Bacillati</taxon>
        <taxon>Candidatus Lithacetigenota</taxon>
        <taxon>Candidatus Psychracetigena</taxon>
    </lineage>
</organism>
<dbReference type="InterPro" id="IPR008286">
    <property type="entry name" value="Prn/Lys/Arg_de-COase_C"/>
</dbReference>
<dbReference type="Pfam" id="PF01276">
    <property type="entry name" value="OKR_DC_1"/>
    <property type="match status" value="1"/>
</dbReference>
<dbReference type="SUPFAM" id="SSF55904">
    <property type="entry name" value="Ornithine decarboxylase C-terminal domain"/>
    <property type="match status" value="1"/>
</dbReference>
<comment type="cofactor">
    <cofactor evidence="1">
        <name>pyridoxal 5'-phosphate</name>
        <dbReference type="ChEBI" id="CHEBI:597326"/>
    </cofactor>
</comment>
<dbReference type="InterPro" id="IPR015424">
    <property type="entry name" value="PyrdxlP-dep_Trfase"/>
</dbReference>
<comment type="similarity">
    <text evidence="2">Belongs to the Orn/Lys/Arg decarboxylase class-I family.</text>
</comment>
<dbReference type="InterPro" id="IPR000310">
    <property type="entry name" value="Orn/Lys/Arg_deCO2ase_major_dom"/>
</dbReference>
<reference evidence="8 9" key="1">
    <citation type="journal article" date="2021" name="bioRxiv">
        <title>Unique metabolic strategies in Hadean analogues reveal hints for primordial physiology.</title>
        <authorList>
            <person name="Nobu M.K."/>
            <person name="Nakai R."/>
            <person name="Tamazawa S."/>
            <person name="Mori H."/>
            <person name="Toyoda A."/>
            <person name="Ijiri A."/>
            <person name="Suzuki S."/>
            <person name="Kurokawa K."/>
            <person name="Kamagata Y."/>
            <person name="Tamaki H."/>
        </authorList>
    </citation>
    <scope>NUCLEOTIDE SEQUENCE [LARGE SCALE GENOMIC DNA]</scope>
    <source>
        <strain evidence="8">BS525</strain>
    </source>
</reference>
<comment type="caution">
    <text evidence="8">The sequence shown here is derived from an EMBL/GenBank/DDBJ whole genome shotgun (WGS) entry which is preliminary data.</text>
</comment>
<dbReference type="Gene3D" id="3.90.100.10">
    <property type="entry name" value="Orn/Lys/Arg decarboxylase, C-terminal domain"/>
    <property type="match status" value="1"/>
</dbReference>
<dbReference type="GO" id="GO:0008792">
    <property type="term" value="F:arginine decarboxylase activity"/>
    <property type="evidence" value="ECO:0007669"/>
    <property type="project" value="UniProtKB-EC"/>
</dbReference>
<dbReference type="EC" id="4.1.1.19" evidence="8"/>
<dbReference type="InterPro" id="IPR015421">
    <property type="entry name" value="PyrdxlP-dep_Trfase_major"/>
</dbReference>